<evidence type="ECO:0000259" key="3">
    <source>
        <dbReference type="Pfam" id="PF07727"/>
    </source>
</evidence>
<evidence type="ECO:0000313" key="6">
    <source>
        <dbReference type="EMBL" id="GEU34047.1"/>
    </source>
</evidence>
<evidence type="ECO:0008006" key="7">
    <source>
        <dbReference type="Google" id="ProtNLM"/>
    </source>
</evidence>
<keyword evidence="1" id="KW-0175">Coiled coil</keyword>
<feature type="domain" description="Reverse transcriptase Ty1/copia-type" evidence="3">
    <location>
        <begin position="514"/>
        <end position="616"/>
    </location>
</feature>
<gene>
    <name evidence="6" type="ORF">Tci_006025</name>
</gene>
<feature type="domain" description="GAG-pre-integrase" evidence="4">
    <location>
        <begin position="200"/>
        <end position="244"/>
    </location>
</feature>
<feature type="domain" description="Retroviral polymerase SH3-like" evidence="5">
    <location>
        <begin position="248"/>
        <end position="295"/>
    </location>
</feature>
<dbReference type="EMBL" id="BKCJ010000532">
    <property type="protein sequence ID" value="GEU34047.1"/>
    <property type="molecule type" value="Genomic_DNA"/>
</dbReference>
<dbReference type="Pfam" id="PF25597">
    <property type="entry name" value="SH3_retrovirus"/>
    <property type="match status" value="1"/>
</dbReference>
<feature type="compositionally biased region" description="Basic and acidic residues" evidence="2">
    <location>
        <begin position="337"/>
        <end position="381"/>
    </location>
</feature>
<proteinExistence type="predicted"/>
<dbReference type="PANTHER" id="PTHR11439:SF495">
    <property type="entry name" value="REVERSE TRANSCRIPTASE, RNA-DEPENDENT DNA POLYMERASE-RELATED"/>
    <property type="match status" value="1"/>
</dbReference>
<dbReference type="Pfam" id="PF13976">
    <property type="entry name" value="gag_pre-integrs"/>
    <property type="match status" value="1"/>
</dbReference>
<feature type="region of interest" description="Disordered" evidence="2">
    <location>
        <begin position="336"/>
        <end position="386"/>
    </location>
</feature>
<sequence>MVLGYKTGLELVEERLKFFKTNESVYLEDIKVLKFEIQLKVIAIRELRKKLEITQKEKDSIQLNVEKIENASKSLNKLIECQRVDNCKKGLGYENYNAVLPPYTRNFMPLTPNLSFTGLDKFVNKPIAEKYEAKSNDEEAKTVRKDNDAPIIKERVLDNKEENVTQPIIKKKIVRPSIVKKDFVKSKQQEKTARKTVKQVEHLRLGHLNFKTMNKLVKENLVRGLPSKLFENDQACVACQKGKQHRASYHLGKFDGKANEGFFVRYSLNSKAFRVFNSKTRIVEENLHIRFSESTPNVVGTKASDNACQARKETKPIKDYILLPLWTADLPFSQDLKSSHDDGSKPSSDDEKKVDEDLRKENECNDQEKEDNVNNTNKEDNVNNTNKVNTVISTINAAGTNEDNEHPFDPNMPALEVVSILNFSNNDEDDGIVADMNNLDTTIQVSPILTTRIHKDHPLVQILRDLHLATQTRKMSKNLEEHGFISNIQQRTNHKDLQNCLFACFLSQEEPKKTLLDLPNGKRAIGTKWGFRNKKDEKGIMIRNKARLVAQGYTQEEGIDYNEVFAPVARIKAIRLFLAYALFKYFVVYQIDVKSVFLYGKIEEEVYVCQPSGFEDLDFLDIVYKKKDEIFIIQDKYVAKILKKFGFTEVTTTSTPMETQKPLLKDEDGKQVDVHMYRSMIGLLVYLTSSRPEIMFVVCAYARYQDNPKVSHLHDVERILRYLKDQPKLGLWYPKDSPFDLVAYTDSDYARASLDRKSTTGGYGTKIIITEASIRRDLQLADEEGVDCLPNSTIFEQLALMGKPIRKVTQVPHPSDPMEHVANEAVHKKLGNSLVRAAATASSLEAEQDSDNINKTQSKETPNEYSSQGTDLGGGPRIESSDDEESLGEDASKQGMIKDIDANENITLVNVQDDAEMFDVDDLALEALKTLRPKVKRIVIQEQEELEPMKPKKKDQIRLDEEAAKRLQAEFYKKERLAREKAQKEQEANITLIET</sequence>
<name>A0A6L2JBY1_TANCI</name>
<comment type="caution">
    <text evidence="6">The sequence shown here is derived from an EMBL/GenBank/DDBJ whole genome shotgun (WGS) entry which is preliminary data.</text>
</comment>
<evidence type="ECO:0000256" key="2">
    <source>
        <dbReference type="SAM" id="MobiDB-lite"/>
    </source>
</evidence>
<feature type="compositionally biased region" description="Polar residues" evidence="2">
    <location>
        <begin position="840"/>
        <end position="856"/>
    </location>
</feature>
<evidence type="ECO:0000259" key="5">
    <source>
        <dbReference type="Pfam" id="PF25597"/>
    </source>
</evidence>
<reference evidence="6" key="1">
    <citation type="journal article" date="2019" name="Sci. Rep.">
        <title>Draft genome of Tanacetum cinerariifolium, the natural source of mosquito coil.</title>
        <authorList>
            <person name="Yamashiro T."/>
            <person name="Shiraishi A."/>
            <person name="Satake H."/>
            <person name="Nakayama K."/>
        </authorList>
    </citation>
    <scope>NUCLEOTIDE SEQUENCE</scope>
</reference>
<accession>A0A6L2JBY1</accession>
<protein>
    <recommendedName>
        <fullName evidence="7">Reverse transcriptase Ty1/copia-type domain-containing protein</fullName>
    </recommendedName>
</protein>
<dbReference type="InterPro" id="IPR013103">
    <property type="entry name" value="RVT_2"/>
</dbReference>
<dbReference type="AlphaFoldDB" id="A0A6L2JBY1"/>
<feature type="region of interest" description="Disordered" evidence="2">
    <location>
        <begin position="840"/>
        <end position="898"/>
    </location>
</feature>
<evidence type="ECO:0000259" key="4">
    <source>
        <dbReference type="Pfam" id="PF13976"/>
    </source>
</evidence>
<evidence type="ECO:0000256" key="1">
    <source>
        <dbReference type="SAM" id="Coils"/>
    </source>
</evidence>
<dbReference type="InterPro" id="IPR057670">
    <property type="entry name" value="SH3_retrovirus"/>
</dbReference>
<organism evidence="6">
    <name type="scientific">Tanacetum cinerariifolium</name>
    <name type="common">Dalmatian daisy</name>
    <name type="synonym">Chrysanthemum cinerariifolium</name>
    <dbReference type="NCBI Taxonomy" id="118510"/>
    <lineage>
        <taxon>Eukaryota</taxon>
        <taxon>Viridiplantae</taxon>
        <taxon>Streptophyta</taxon>
        <taxon>Embryophyta</taxon>
        <taxon>Tracheophyta</taxon>
        <taxon>Spermatophyta</taxon>
        <taxon>Magnoliopsida</taxon>
        <taxon>eudicotyledons</taxon>
        <taxon>Gunneridae</taxon>
        <taxon>Pentapetalae</taxon>
        <taxon>asterids</taxon>
        <taxon>campanulids</taxon>
        <taxon>Asterales</taxon>
        <taxon>Asteraceae</taxon>
        <taxon>Asteroideae</taxon>
        <taxon>Anthemideae</taxon>
        <taxon>Anthemidinae</taxon>
        <taxon>Tanacetum</taxon>
    </lineage>
</organism>
<dbReference type="Pfam" id="PF07727">
    <property type="entry name" value="RVT_2"/>
    <property type="match status" value="1"/>
</dbReference>
<feature type="coiled-coil region" evidence="1">
    <location>
        <begin position="44"/>
        <end position="71"/>
    </location>
</feature>
<dbReference type="InterPro" id="IPR025724">
    <property type="entry name" value="GAG-pre-integrase_dom"/>
</dbReference>
<dbReference type="PANTHER" id="PTHR11439">
    <property type="entry name" value="GAG-POL-RELATED RETROTRANSPOSON"/>
    <property type="match status" value="1"/>
</dbReference>